<name>A0AAP5AL34_9GAMM</name>
<sequence length="183" mass="20554">MADHFPEALGLSPTAAWLNFIESIVLPTMPPDLPFAIQGWAGMAFDRTSYEDLAPDNVWECWMAVHNQAAGYPSGLGAVRYRNASDLLSGVHIKPDMESIRTYWDENYSFLRDHYVFSLDQQWIIRLDQDTTLFLGKLDFMRSVVDRLGGVAEVRKMMDDDFIGGSDDVVGLGDYIDGLLAPL</sequence>
<evidence type="ECO:0000313" key="1">
    <source>
        <dbReference type="EMBL" id="MDQ1109485.1"/>
    </source>
</evidence>
<dbReference type="RefSeq" id="WP_307107328.1">
    <property type="nucleotide sequence ID" value="NZ_JAUTAS010000001.1"/>
</dbReference>
<protein>
    <submittedName>
        <fullName evidence="1">Uncharacterized protein</fullName>
    </submittedName>
</protein>
<gene>
    <name evidence="1" type="ORF">QE424_002644</name>
</gene>
<dbReference type="Proteomes" id="UP001226084">
    <property type="component" value="Unassembled WGS sequence"/>
</dbReference>
<reference evidence="1" key="1">
    <citation type="submission" date="2023-07" db="EMBL/GenBank/DDBJ databases">
        <title>Functional and genomic diversity of the sorghum phyllosphere microbiome.</title>
        <authorList>
            <person name="Shade A."/>
        </authorList>
    </citation>
    <scope>NUCLEOTIDE SEQUENCE</scope>
    <source>
        <strain evidence="1">SORGH_AS_0457</strain>
    </source>
</reference>
<dbReference type="AlphaFoldDB" id="A0AAP5AL34"/>
<dbReference type="EMBL" id="JAUTAS010000001">
    <property type="protein sequence ID" value="MDQ1109485.1"/>
    <property type="molecule type" value="Genomic_DNA"/>
</dbReference>
<evidence type="ECO:0000313" key="2">
    <source>
        <dbReference type="Proteomes" id="UP001226084"/>
    </source>
</evidence>
<comment type="caution">
    <text evidence="1">The sequence shown here is derived from an EMBL/GenBank/DDBJ whole genome shotgun (WGS) entry which is preliminary data.</text>
</comment>
<organism evidence="1 2">
    <name type="scientific">Stenotrophomonas rhizophila</name>
    <dbReference type="NCBI Taxonomy" id="216778"/>
    <lineage>
        <taxon>Bacteria</taxon>
        <taxon>Pseudomonadati</taxon>
        <taxon>Pseudomonadota</taxon>
        <taxon>Gammaproteobacteria</taxon>
        <taxon>Lysobacterales</taxon>
        <taxon>Lysobacteraceae</taxon>
        <taxon>Stenotrophomonas</taxon>
    </lineage>
</organism>
<proteinExistence type="predicted"/>
<accession>A0AAP5AL34</accession>